<dbReference type="CDD" id="cd00093">
    <property type="entry name" value="HTH_XRE"/>
    <property type="match status" value="1"/>
</dbReference>
<dbReference type="Gene3D" id="1.10.260.40">
    <property type="entry name" value="lambda repressor-like DNA-binding domains"/>
    <property type="match status" value="1"/>
</dbReference>
<protein>
    <recommendedName>
        <fullName evidence="1">HTH cro/C1-type domain-containing protein</fullName>
    </recommendedName>
</protein>
<dbReference type="RefSeq" id="WP_284279536.1">
    <property type="nucleotide sequence ID" value="NZ_BSOJ01000006.1"/>
</dbReference>
<dbReference type="EMBL" id="BSOJ01000006">
    <property type="protein sequence ID" value="GLR25204.1"/>
    <property type="molecule type" value="Genomic_DNA"/>
</dbReference>
<dbReference type="InterPro" id="IPR001387">
    <property type="entry name" value="Cro/C1-type_HTH"/>
</dbReference>
<evidence type="ECO:0000313" key="3">
    <source>
        <dbReference type="Proteomes" id="UP001156664"/>
    </source>
</evidence>
<dbReference type="SUPFAM" id="SSF47413">
    <property type="entry name" value="lambda repressor-like DNA-binding domains"/>
    <property type="match status" value="1"/>
</dbReference>
<keyword evidence="3" id="KW-1185">Reference proteome</keyword>
<feature type="domain" description="HTH cro/C1-type" evidence="1">
    <location>
        <begin position="15"/>
        <end position="69"/>
    </location>
</feature>
<proteinExistence type="predicted"/>
<dbReference type="Pfam" id="PF01381">
    <property type="entry name" value="HTH_3"/>
    <property type="match status" value="1"/>
</dbReference>
<gene>
    <name evidence="2" type="ORF">GCM10007875_02920</name>
</gene>
<accession>A0ABQ5YQR6</accession>
<comment type="caution">
    <text evidence="2">The sequence shown here is derived from an EMBL/GenBank/DDBJ whole genome shotgun (WGS) entry which is preliminary data.</text>
</comment>
<dbReference type="InterPro" id="IPR010982">
    <property type="entry name" value="Lambda_DNA-bd_dom_sf"/>
</dbReference>
<dbReference type="SMART" id="SM00530">
    <property type="entry name" value="HTH_XRE"/>
    <property type="match status" value="1"/>
</dbReference>
<evidence type="ECO:0000313" key="2">
    <source>
        <dbReference type="EMBL" id="GLR25204.1"/>
    </source>
</evidence>
<dbReference type="Proteomes" id="UP001156664">
    <property type="component" value="Unassembled WGS sequence"/>
</dbReference>
<evidence type="ECO:0000259" key="1">
    <source>
        <dbReference type="PROSITE" id="PS50943"/>
    </source>
</evidence>
<organism evidence="2 3">
    <name type="scientific">Limnobacter litoralis</name>
    <dbReference type="NCBI Taxonomy" id="481366"/>
    <lineage>
        <taxon>Bacteria</taxon>
        <taxon>Pseudomonadati</taxon>
        <taxon>Pseudomonadota</taxon>
        <taxon>Betaproteobacteria</taxon>
        <taxon>Burkholderiales</taxon>
        <taxon>Burkholderiaceae</taxon>
        <taxon>Limnobacter</taxon>
    </lineage>
</organism>
<dbReference type="PROSITE" id="PS50943">
    <property type="entry name" value="HTH_CROC1"/>
    <property type="match status" value="1"/>
</dbReference>
<reference evidence="3" key="1">
    <citation type="journal article" date="2019" name="Int. J. Syst. Evol. Microbiol.">
        <title>The Global Catalogue of Microorganisms (GCM) 10K type strain sequencing project: providing services to taxonomists for standard genome sequencing and annotation.</title>
        <authorList>
            <consortium name="The Broad Institute Genomics Platform"/>
            <consortium name="The Broad Institute Genome Sequencing Center for Infectious Disease"/>
            <person name="Wu L."/>
            <person name="Ma J."/>
        </authorList>
    </citation>
    <scope>NUCLEOTIDE SEQUENCE [LARGE SCALE GENOMIC DNA]</scope>
    <source>
        <strain evidence="3">NBRC 105857</strain>
    </source>
</reference>
<sequence length="93" mass="10283">MTLKKIDLRDLTGLIRLRRRELGLTQKQLGDKLGIDQRTVSALEKNPGSISVSRLFNVLAALEIQLYANSSNEAEQSPGAISIEQFFKNAGIL</sequence>
<name>A0ABQ5YQR6_9BURK</name>